<protein>
    <submittedName>
        <fullName evidence="2 4">Uncharacterized protein</fullName>
    </submittedName>
</protein>
<name>A0A183S9R0_SCHSO</name>
<reference evidence="2 3" key="2">
    <citation type="submission" date="2018-11" db="EMBL/GenBank/DDBJ databases">
        <authorList>
            <consortium name="Pathogen Informatics"/>
        </authorList>
    </citation>
    <scope>NUCLEOTIDE SEQUENCE [LARGE SCALE GENOMIC DNA]</scope>
    <source>
        <strain evidence="2 3">NST_G2</strain>
    </source>
</reference>
<feature type="region of interest" description="Disordered" evidence="1">
    <location>
        <begin position="1"/>
        <end position="30"/>
    </location>
</feature>
<accession>A0A183S9R0</accession>
<gene>
    <name evidence="2" type="ORF">SSLN_LOCUS958</name>
</gene>
<dbReference type="WBParaSite" id="SSLN_0000099701-mRNA-1">
    <property type="protein sequence ID" value="SSLN_0000099701-mRNA-1"/>
    <property type="gene ID" value="SSLN_0000099701"/>
</dbReference>
<keyword evidence="3" id="KW-1185">Reference proteome</keyword>
<feature type="compositionally biased region" description="Basic and acidic residues" evidence="1">
    <location>
        <begin position="13"/>
        <end position="25"/>
    </location>
</feature>
<dbReference type="Proteomes" id="UP000275846">
    <property type="component" value="Unassembled WGS sequence"/>
</dbReference>
<reference evidence="4" key="1">
    <citation type="submission" date="2016-06" db="UniProtKB">
        <authorList>
            <consortium name="WormBaseParasite"/>
        </authorList>
    </citation>
    <scope>IDENTIFICATION</scope>
</reference>
<dbReference type="EMBL" id="UYSU01001134">
    <property type="protein sequence ID" value="VDL86588.1"/>
    <property type="molecule type" value="Genomic_DNA"/>
</dbReference>
<evidence type="ECO:0000313" key="2">
    <source>
        <dbReference type="EMBL" id="VDL86588.1"/>
    </source>
</evidence>
<proteinExistence type="predicted"/>
<dbReference type="AlphaFoldDB" id="A0A183S9R0"/>
<evidence type="ECO:0000313" key="3">
    <source>
        <dbReference type="Proteomes" id="UP000275846"/>
    </source>
</evidence>
<organism evidence="4">
    <name type="scientific">Schistocephalus solidus</name>
    <name type="common">Tapeworm</name>
    <dbReference type="NCBI Taxonomy" id="70667"/>
    <lineage>
        <taxon>Eukaryota</taxon>
        <taxon>Metazoa</taxon>
        <taxon>Spiralia</taxon>
        <taxon>Lophotrochozoa</taxon>
        <taxon>Platyhelminthes</taxon>
        <taxon>Cestoda</taxon>
        <taxon>Eucestoda</taxon>
        <taxon>Diphyllobothriidea</taxon>
        <taxon>Diphyllobothriidae</taxon>
        <taxon>Schistocephalus</taxon>
    </lineage>
</organism>
<evidence type="ECO:0000256" key="1">
    <source>
        <dbReference type="SAM" id="MobiDB-lite"/>
    </source>
</evidence>
<sequence>MALVVRERRQRRREQARLSGSRDDADSQEDLSIDASIESPSDQAQSSGIARHLAEESLVVGIWYRDSGIVKLNCSCYTAISPLEEWEGRSKFILYTLEDLISGLFFSASSSTRINVEMAFCFALDRGPSGPRNLSDRALIFTFCTDFPRLMRMLHFSSEFCTSAVGDNSVFQSSLAVFFLTCPFANERLYLEAAFAVTHNNEQGLQPPILLIFPMGLVFSDKLFRFSDKFHQLFDDK</sequence>
<evidence type="ECO:0000313" key="4">
    <source>
        <dbReference type="WBParaSite" id="SSLN_0000099701-mRNA-1"/>
    </source>
</evidence>